<dbReference type="AlphaFoldDB" id="H3CAK7"/>
<keyword evidence="3" id="KW-0067">ATP-binding</keyword>
<feature type="compositionally biased region" description="Low complexity" evidence="4">
    <location>
        <begin position="202"/>
        <end position="214"/>
    </location>
</feature>
<dbReference type="FunFam" id="1.10.8.60:FF:000081">
    <property type="entry name" value="AAA family ATPase/60S ribosome export protein"/>
    <property type="match status" value="1"/>
</dbReference>
<evidence type="ECO:0000256" key="1">
    <source>
        <dbReference type="ARBA" id="ARBA00006914"/>
    </source>
</evidence>
<dbReference type="Pfam" id="PF16725">
    <property type="entry name" value="Nucleolin_bd"/>
    <property type="match status" value="1"/>
</dbReference>
<dbReference type="OMA" id="MESNSAM"/>
<dbReference type="InterPro" id="IPR041569">
    <property type="entry name" value="AAA_lid_3"/>
</dbReference>
<dbReference type="GO" id="GO:1990275">
    <property type="term" value="F:preribosome binding"/>
    <property type="evidence" value="ECO:0007669"/>
    <property type="project" value="TreeGrafter"/>
</dbReference>
<dbReference type="GO" id="GO:0005524">
    <property type="term" value="F:ATP binding"/>
    <property type="evidence" value="ECO:0007669"/>
    <property type="project" value="UniProtKB-KW"/>
</dbReference>
<dbReference type="CDD" id="cd19518">
    <property type="entry name" value="RecA-like_NVL_r1-like"/>
    <property type="match status" value="1"/>
</dbReference>
<reference evidence="6" key="2">
    <citation type="submission" date="2025-08" db="UniProtKB">
        <authorList>
            <consortium name="Ensembl"/>
        </authorList>
    </citation>
    <scope>IDENTIFICATION</scope>
</reference>
<dbReference type="SMART" id="SM00382">
    <property type="entry name" value="AAA"/>
    <property type="match status" value="2"/>
</dbReference>
<dbReference type="Gene3D" id="1.10.10.2010">
    <property type="match status" value="1"/>
</dbReference>
<dbReference type="InterPro" id="IPR003960">
    <property type="entry name" value="ATPase_AAA_CS"/>
</dbReference>
<dbReference type="PANTHER" id="PTHR23077">
    <property type="entry name" value="AAA-FAMILY ATPASE"/>
    <property type="match status" value="1"/>
</dbReference>
<dbReference type="GO" id="GO:0003723">
    <property type="term" value="F:RNA binding"/>
    <property type="evidence" value="ECO:0007669"/>
    <property type="project" value="TreeGrafter"/>
</dbReference>
<feature type="domain" description="AAA+ ATPase" evidence="5">
    <location>
        <begin position="554"/>
        <end position="690"/>
    </location>
</feature>
<dbReference type="PROSITE" id="PS00674">
    <property type="entry name" value="AAA"/>
    <property type="match status" value="2"/>
</dbReference>
<dbReference type="FunFam" id="1.10.8.60:FF:000052">
    <property type="entry name" value="Nuclear valosin-containing protein-like"/>
    <property type="match status" value="1"/>
</dbReference>
<dbReference type="InterPro" id="IPR027417">
    <property type="entry name" value="P-loop_NTPase"/>
</dbReference>
<dbReference type="HOGENOM" id="CLU_000688_8_3_1"/>
<dbReference type="Pfam" id="PF00004">
    <property type="entry name" value="AAA"/>
    <property type="match status" value="2"/>
</dbReference>
<keyword evidence="2" id="KW-0547">Nucleotide-binding</keyword>
<dbReference type="Pfam" id="PF17862">
    <property type="entry name" value="AAA_lid_3"/>
    <property type="match status" value="2"/>
</dbReference>
<feature type="region of interest" description="Disordered" evidence="4">
    <location>
        <begin position="73"/>
        <end position="220"/>
    </location>
</feature>
<evidence type="ECO:0000313" key="7">
    <source>
        <dbReference type="Proteomes" id="UP000007303"/>
    </source>
</evidence>
<comment type="similarity">
    <text evidence="1">Belongs to the AAA ATPase family.</text>
</comment>
<feature type="domain" description="AAA+ ATPase" evidence="5">
    <location>
        <begin position="262"/>
        <end position="399"/>
    </location>
</feature>
<dbReference type="InterPro" id="IPR003959">
    <property type="entry name" value="ATPase_AAA_core"/>
</dbReference>
<name>H3CAK7_TETNG</name>
<dbReference type="InParanoid" id="H3CAK7"/>
<evidence type="ECO:0000256" key="3">
    <source>
        <dbReference type="ARBA" id="ARBA00022840"/>
    </source>
</evidence>
<dbReference type="InterPro" id="IPR038100">
    <property type="entry name" value="NLV2_N_sf"/>
</dbReference>
<proteinExistence type="inferred from homology"/>
<protein>
    <submittedName>
        <fullName evidence="6">Nuclear VCP like</fullName>
    </submittedName>
</protein>
<dbReference type="FunFam" id="3.40.50.300:FF:000600">
    <property type="entry name" value="Nuclear valosin-containing protein-like"/>
    <property type="match status" value="1"/>
</dbReference>
<dbReference type="FunFam" id="3.40.50.300:FF:000149">
    <property type="entry name" value="Nuclear valosin-containing protein-like"/>
    <property type="match status" value="1"/>
</dbReference>
<dbReference type="Gene3D" id="1.10.8.60">
    <property type="match status" value="2"/>
</dbReference>
<dbReference type="GO" id="GO:0042254">
    <property type="term" value="P:ribosome biogenesis"/>
    <property type="evidence" value="ECO:0007669"/>
    <property type="project" value="TreeGrafter"/>
</dbReference>
<evidence type="ECO:0000313" key="6">
    <source>
        <dbReference type="Ensembl" id="ENSTNIP00000005279.1"/>
    </source>
</evidence>
<dbReference type="PANTHER" id="PTHR23077:SF171">
    <property type="entry name" value="NUCLEAR VALOSIN-CONTAINING PROTEIN-LIKE"/>
    <property type="match status" value="1"/>
</dbReference>
<dbReference type="CDD" id="cd19530">
    <property type="entry name" value="RecA-like_NVL_r2-like"/>
    <property type="match status" value="1"/>
</dbReference>
<dbReference type="GO" id="GO:0016887">
    <property type="term" value="F:ATP hydrolysis activity"/>
    <property type="evidence" value="ECO:0007669"/>
    <property type="project" value="InterPro"/>
</dbReference>
<feature type="compositionally biased region" description="Polar residues" evidence="4">
    <location>
        <begin position="110"/>
        <end position="121"/>
    </location>
</feature>
<reference evidence="6" key="3">
    <citation type="submission" date="2025-09" db="UniProtKB">
        <authorList>
            <consortium name="Ensembl"/>
        </authorList>
    </citation>
    <scope>IDENTIFICATION</scope>
</reference>
<evidence type="ECO:0000256" key="2">
    <source>
        <dbReference type="ARBA" id="ARBA00022741"/>
    </source>
</evidence>
<dbReference type="InterPro" id="IPR050168">
    <property type="entry name" value="AAA_ATPase_domain"/>
</dbReference>
<dbReference type="SUPFAM" id="SSF52540">
    <property type="entry name" value="P-loop containing nucleoside triphosphate hydrolases"/>
    <property type="match status" value="2"/>
</dbReference>
<dbReference type="InterPro" id="IPR003593">
    <property type="entry name" value="AAA+_ATPase"/>
</dbReference>
<dbReference type="GO" id="GO:0005634">
    <property type="term" value="C:nucleus"/>
    <property type="evidence" value="ECO:0007669"/>
    <property type="project" value="TreeGrafter"/>
</dbReference>
<dbReference type="InterPro" id="IPR031996">
    <property type="entry name" value="NVL2_nucleolin-bd"/>
</dbReference>
<sequence>MKSRGGDWVDHRLRQRVEQCLASTNCQFVDLGAVALELQHLYRRDYGRRKKAAFRIQVEKVYEEIMRDSAATDHQHLNKRVKHSHDTADEGSSSSSEESSEGDCQILDNAPSNHMNSSLTSLYRKGQPDSNTPARDAAADPGPSSLTSVSTGGWFIDRRGCPEGISLDSSEEQPRNKSTDQLTEASVLEPEKPQTKCKRKAAASAGAESSASQKAKSKSAELQYPSLKFEDVGGNEETLTELCKLLIHMRHPEVYQQLGMVPPRGFLLHGPPGCGKTLLAQAVAGELQLPMLKVSAPEVVSGVSGESEQKLRQLFDQAVSSAPCILFIDEIDAITPKREVASKDMERRIVAQMLTCMDDLNTLPAPVMVIGATNRPDSLDPALRRAGRFDREICLGIPDEAARLRILKTLCRKLKLSEDFDHGQLARLTPGYVGADLMALCREAAMSAVSRALITPEGSPSGSSRVDLQQLLELLKRAETLSEERLGGLSILMADFQASLASVQPSAKREGFATVPDVTWEDVGALQDIREELTMAILAPVRFPEQFKVLGLSAPSGVLLTGPPGCGKTLLAKAVANESGLNFISVKGPELLNMYVGESERAVRQVFRRAQNSAPCVIFFDEIDALCPRRSGHDSGASVRVVNQLLTEMDGLEARRQVFLMAATNRPDIIDPAILRPGRLDKILYVGLPSAADRHSILLTITKGGTRPLLEQNVSLEEIALDQRCDGFTGADLTALVREASVGALRAYVRAQPPAPAPGNVRVSRQNFDDAFRKVCPSVSKKDQKMYEQLRDSVSR</sequence>
<keyword evidence="7" id="KW-1185">Reference proteome</keyword>
<organism evidence="6 7">
    <name type="scientific">Tetraodon nigroviridis</name>
    <name type="common">Spotted green pufferfish</name>
    <name type="synonym">Chelonodon nigroviridis</name>
    <dbReference type="NCBI Taxonomy" id="99883"/>
    <lineage>
        <taxon>Eukaryota</taxon>
        <taxon>Metazoa</taxon>
        <taxon>Chordata</taxon>
        <taxon>Craniata</taxon>
        <taxon>Vertebrata</taxon>
        <taxon>Euteleostomi</taxon>
        <taxon>Actinopterygii</taxon>
        <taxon>Neopterygii</taxon>
        <taxon>Teleostei</taxon>
        <taxon>Neoteleostei</taxon>
        <taxon>Acanthomorphata</taxon>
        <taxon>Eupercaria</taxon>
        <taxon>Tetraodontiformes</taxon>
        <taxon>Tetradontoidea</taxon>
        <taxon>Tetraodontidae</taxon>
        <taxon>Tetraodon</taxon>
    </lineage>
</organism>
<dbReference type="Proteomes" id="UP000007303">
    <property type="component" value="Unassembled WGS sequence"/>
</dbReference>
<dbReference type="GeneTree" id="ENSGT00570000079239"/>
<reference evidence="7" key="1">
    <citation type="journal article" date="2004" name="Nature">
        <title>Genome duplication in the teleost fish Tetraodon nigroviridis reveals the early vertebrate proto-karyotype.</title>
        <authorList>
            <person name="Jaillon O."/>
            <person name="Aury J.-M."/>
            <person name="Brunet F."/>
            <person name="Petit J.-L."/>
            <person name="Stange-Thomann N."/>
            <person name="Mauceli E."/>
            <person name="Bouneau L."/>
            <person name="Fischer C."/>
            <person name="Ozouf-Costaz C."/>
            <person name="Bernot A."/>
            <person name="Nicaud S."/>
            <person name="Jaffe D."/>
            <person name="Fisher S."/>
            <person name="Lutfalla G."/>
            <person name="Dossat C."/>
            <person name="Segurens B."/>
            <person name="Dasilva C."/>
            <person name="Salanoubat M."/>
            <person name="Levy M."/>
            <person name="Boudet N."/>
            <person name="Castellano S."/>
            <person name="Anthouard V."/>
            <person name="Jubin C."/>
            <person name="Castelli V."/>
            <person name="Katinka M."/>
            <person name="Vacherie B."/>
            <person name="Biemont C."/>
            <person name="Skalli Z."/>
            <person name="Cattolico L."/>
            <person name="Poulain J."/>
            <person name="De Berardinis V."/>
            <person name="Cruaud C."/>
            <person name="Duprat S."/>
            <person name="Brottier P."/>
            <person name="Coutanceau J.-P."/>
            <person name="Gouzy J."/>
            <person name="Parra G."/>
            <person name="Lardier G."/>
            <person name="Chapple C."/>
            <person name="McKernan K.J."/>
            <person name="McEwan P."/>
            <person name="Bosak S."/>
            <person name="Kellis M."/>
            <person name="Volff J.-N."/>
            <person name="Guigo R."/>
            <person name="Zody M.C."/>
            <person name="Mesirov J."/>
            <person name="Lindblad-Toh K."/>
            <person name="Birren B."/>
            <person name="Nusbaum C."/>
            <person name="Kahn D."/>
            <person name="Robinson-Rechavi M."/>
            <person name="Laudet V."/>
            <person name="Schachter V."/>
            <person name="Quetier F."/>
            <person name="Saurin W."/>
            <person name="Scarpelli C."/>
            <person name="Wincker P."/>
            <person name="Lander E.S."/>
            <person name="Weissenbach J."/>
            <person name="Roest Crollius H."/>
        </authorList>
    </citation>
    <scope>NUCLEOTIDE SEQUENCE [LARGE SCALE GENOMIC DNA]</scope>
</reference>
<dbReference type="Ensembl" id="ENSTNIT00000005425.1">
    <property type="protein sequence ID" value="ENSTNIP00000005279.1"/>
    <property type="gene ID" value="ENSTNIG00000002721.1"/>
</dbReference>
<dbReference type="STRING" id="99883.ENSTNIP00000005279"/>
<accession>H3CAK7</accession>
<dbReference type="Gene3D" id="3.40.50.300">
    <property type="entry name" value="P-loop containing nucleotide triphosphate hydrolases"/>
    <property type="match status" value="2"/>
</dbReference>
<evidence type="ECO:0000256" key="4">
    <source>
        <dbReference type="SAM" id="MobiDB-lite"/>
    </source>
</evidence>
<evidence type="ECO:0000259" key="5">
    <source>
        <dbReference type="SMART" id="SM00382"/>
    </source>
</evidence>